<reference evidence="2" key="1">
    <citation type="submission" date="2022-11" db="EMBL/GenBank/DDBJ databases">
        <authorList>
            <person name="Petersen C."/>
        </authorList>
    </citation>
    <scope>NUCLEOTIDE SEQUENCE</scope>
    <source>
        <strain evidence="2">IBT 22155</strain>
    </source>
</reference>
<reference evidence="2" key="2">
    <citation type="journal article" date="2023" name="IMA Fungus">
        <title>Comparative genomic study of the Penicillium genus elucidates a diverse pangenome and 15 lateral gene transfer events.</title>
        <authorList>
            <person name="Petersen C."/>
            <person name="Sorensen T."/>
            <person name="Nielsen M.R."/>
            <person name="Sondergaard T.E."/>
            <person name="Sorensen J.L."/>
            <person name="Fitzpatrick D.A."/>
            <person name="Frisvad J.C."/>
            <person name="Nielsen K.L."/>
        </authorList>
    </citation>
    <scope>NUCLEOTIDE SEQUENCE</scope>
    <source>
        <strain evidence="2">IBT 22155</strain>
    </source>
</reference>
<protein>
    <submittedName>
        <fullName evidence="2">Uncharacterized protein</fullName>
    </submittedName>
</protein>
<comment type="caution">
    <text evidence="2">The sequence shown here is derived from an EMBL/GenBank/DDBJ whole genome shotgun (WGS) entry which is preliminary data.</text>
</comment>
<proteinExistence type="predicted"/>
<feature type="compositionally biased region" description="Polar residues" evidence="1">
    <location>
        <begin position="27"/>
        <end position="36"/>
    </location>
</feature>
<name>A0A9W9H2M5_9EURO</name>
<dbReference type="Proteomes" id="UP001149079">
    <property type="component" value="Unassembled WGS sequence"/>
</dbReference>
<accession>A0A9W9H2M5</accession>
<dbReference type="EMBL" id="JAPQKL010000004">
    <property type="protein sequence ID" value="KAJ5135653.1"/>
    <property type="molecule type" value="Genomic_DNA"/>
</dbReference>
<evidence type="ECO:0000313" key="2">
    <source>
        <dbReference type="EMBL" id="KAJ5135653.1"/>
    </source>
</evidence>
<evidence type="ECO:0000256" key="1">
    <source>
        <dbReference type="SAM" id="MobiDB-lite"/>
    </source>
</evidence>
<dbReference type="RefSeq" id="XP_056522625.1">
    <property type="nucleotide sequence ID" value="XM_056665675.1"/>
</dbReference>
<keyword evidence="3" id="KW-1185">Reference proteome</keyword>
<gene>
    <name evidence="2" type="ORF">N7515_004931</name>
</gene>
<organism evidence="2 3">
    <name type="scientific">Penicillium bovifimosum</name>
    <dbReference type="NCBI Taxonomy" id="126998"/>
    <lineage>
        <taxon>Eukaryota</taxon>
        <taxon>Fungi</taxon>
        <taxon>Dikarya</taxon>
        <taxon>Ascomycota</taxon>
        <taxon>Pezizomycotina</taxon>
        <taxon>Eurotiomycetes</taxon>
        <taxon>Eurotiomycetidae</taxon>
        <taxon>Eurotiales</taxon>
        <taxon>Aspergillaceae</taxon>
        <taxon>Penicillium</taxon>
    </lineage>
</organism>
<evidence type="ECO:0000313" key="3">
    <source>
        <dbReference type="Proteomes" id="UP001149079"/>
    </source>
</evidence>
<sequence length="125" mass="13460">MDIPRIQTPTGEVGTKPASFAEVASRTPKNAWTRSRPSPLGPRWRAAAPRCRQHRKRTAAGRVLITLNTESRCVGVLGTIMGGSVEPSFVYCSTAARLALTVVCPSHSAPVLGLKRSPTPLLWVD</sequence>
<feature type="region of interest" description="Disordered" evidence="1">
    <location>
        <begin position="1"/>
        <end position="52"/>
    </location>
</feature>
<dbReference type="AlphaFoldDB" id="A0A9W9H2M5"/>
<dbReference type="GeneID" id="81404845"/>